<sequence>MMIVDLSAFCFRCSWADFLLHRSLKHCLTLKASLFSKLGRNPELIKYSLSCSVFLLLGLLLSFYPCITWLSDKSIVGFICGRCTEKTVVISPSLFFRSSVC</sequence>
<protein>
    <submittedName>
        <fullName evidence="2">Uncharacterized protein</fullName>
    </submittedName>
</protein>
<reference evidence="2 3" key="1">
    <citation type="submission" date="2021-06" db="EMBL/GenBank/DDBJ databases">
        <authorList>
            <person name="Palmer J.M."/>
        </authorList>
    </citation>
    <scope>NUCLEOTIDE SEQUENCE [LARGE SCALE GENOMIC DNA]</scope>
    <source>
        <strain evidence="2 3">XC_2019</strain>
        <tissue evidence="2">Muscle</tissue>
    </source>
</reference>
<proteinExistence type="predicted"/>
<name>A0ABV0R640_9TELE</name>
<accession>A0ABV0R640</accession>
<keyword evidence="1" id="KW-0812">Transmembrane</keyword>
<keyword evidence="1" id="KW-0472">Membrane</keyword>
<keyword evidence="1" id="KW-1133">Transmembrane helix</keyword>
<evidence type="ECO:0000313" key="2">
    <source>
        <dbReference type="EMBL" id="MEQ2203595.1"/>
    </source>
</evidence>
<evidence type="ECO:0000313" key="3">
    <source>
        <dbReference type="Proteomes" id="UP001434883"/>
    </source>
</evidence>
<dbReference type="EMBL" id="JAHRIN010034716">
    <property type="protein sequence ID" value="MEQ2203595.1"/>
    <property type="molecule type" value="Genomic_DNA"/>
</dbReference>
<keyword evidence="3" id="KW-1185">Reference proteome</keyword>
<evidence type="ECO:0000256" key="1">
    <source>
        <dbReference type="SAM" id="Phobius"/>
    </source>
</evidence>
<comment type="caution">
    <text evidence="2">The sequence shown here is derived from an EMBL/GenBank/DDBJ whole genome shotgun (WGS) entry which is preliminary data.</text>
</comment>
<gene>
    <name evidence="2" type="ORF">XENOCAPTIV_001154</name>
</gene>
<organism evidence="2 3">
    <name type="scientific">Xenoophorus captivus</name>
    <dbReference type="NCBI Taxonomy" id="1517983"/>
    <lineage>
        <taxon>Eukaryota</taxon>
        <taxon>Metazoa</taxon>
        <taxon>Chordata</taxon>
        <taxon>Craniata</taxon>
        <taxon>Vertebrata</taxon>
        <taxon>Euteleostomi</taxon>
        <taxon>Actinopterygii</taxon>
        <taxon>Neopterygii</taxon>
        <taxon>Teleostei</taxon>
        <taxon>Neoteleostei</taxon>
        <taxon>Acanthomorphata</taxon>
        <taxon>Ovalentaria</taxon>
        <taxon>Atherinomorphae</taxon>
        <taxon>Cyprinodontiformes</taxon>
        <taxon>Goodeidae</taxon>
        <taxon>Xenoophorus</taxon>
    </lineage>
</organism>
<feature type="transmembrane region" description="Helical" evidence="1">
    <location>
        <begin position="44"/>
        <end position="64"/>
    </location>
</feature>
<dbReference type="Proteomes" id="UP001434883">
    <property type="component" value="Unassembled WGS sequence"/>
</dbReference>